<sequence>MLDIGKSFAKVSLINHEGKILSERRVVTPRLHAHLYAAYDVDRLHSWFLGQLRELSVRYDIDRIVPVTHGATCAFLSEDGQLLQPIQDYEAAIPQLYREAYNAIRPHFSHTLSPSLPNGLNMGCQIYWHARRDPKFFERVRWILSYPQYWTWRLSGALTTEVTSMGCHTDLWAPLQKTYSSMAIRQGWVERFPELKNAWDEAGPLRPDIADATGISRDCKVLVGLHDTNAALASVIVRQHRDPSFVPPAMLSTGTWFIALAPETSVSDLKAERDCLAKVDVFGNPVACSRFMGGRAYDLITHGMTATDVDPAITQAVMRDGALALPSFDDAGGPYQGRRGEIRGLKVDTPAHRAALGQLYLAMVSDTCLNLIHADGPLLIEGVAARHPHLCALIASVRSTPVYVNDTSNGVTLGAGAIAYYHEATPPAPNYRRIDPLLKDEVLKYRSVWSQALLETGKAA</sequence>
<evidence type="ECO:0000313" key="4">
    <source>
        <dbReference type="Proteomes" id="UP000662572"/>
    </source>
</evidence>
<dbReference type="CDD" id="cd07772">
    <property type="entry name" value="ASKHA_NBD_FGGY_NaCK-like"/>
    <property type="match status" value="1"/>
</dbReference>
<dbReference type="RefSeq" id="WP_189484512.1">
    <property type="nucleotide sequence ID" value="NZ_BMZB01000001.1"/>
</dbReference>
<reference evidence="3" key="2">
    <citation type="submission" date="2020-09" db="EMBL/GenBank/DDBJ databases">
        <authorList>
            <person name="Sun Q."/>
            <person name="Kim S."/>
        </authorList>
    </citation>
    <scope>NUCLEOTIDE SEQUENCE</scope>
    <source>
        <strain evidence="3">KCTC 32296</strain>
    </source>
</reference>
<dbReference type="InterPro" id="IPR049382">
    <property type="entry name" value="FGGY_C_2"/>
</dbReference>
<keyword evidence="4" id="KW-1185">Reference proteome</keyword>
<reference evidence="3" key="1">
    <citation type="journal article" date="2014" name="Int. J. Syst. Evol. Microbiol.">
        <title>Complete genome sequence of Corynebacterium casei LMG S-19264T (=DSM 44701T), isolated from a smear-ripened cheese.</title>
        <authorList>
            <consortium name="US DOE Joint Genome Institute (JGI-PGF)"/>
            <person name="Walter F."/>
            <person name="Albersmeier A."/>
            <person name="Kalinowski J."/>
            <person name="Ruckert C."/>
        </authorList>
    </citation>
    <scope>NUCLEOTIDE SEQUENCE</scope>
    <source>
        <strain evidence="3">KCTC 32296</strain>
    </source>
</reference>
<evidence type="ECO:0000259" key="2">
    <source>
        <dbReference type="Pfam" id="PF21546"/>
    </source>
</evidence>
<organism evidence="3 4">
    <name type="scientific">Asticcacaulis endophyticus</name>
    <dbReference type="NCBI Taxonomy" id="1395890"/>
    <lineage>
        <taxon>Bacteria</taxon>
        <taxon>Pseudomonadati</taxon>
        <taxon>Pseudomonadota</taxon>
        <taxon>Alphaproteobacteria</taxon>
        <taxon>Caulobacterales</taxon>
        <taxon>Caulobacteraceae</taxon>
        <taxon>Asticcacaulis</taxon>
    </lineage>
</organism>
<proteinExistence type="predicted"/>
<accession>A0A918UMM3</accession>
<gene>
    <name evidence="3" type="ORF">GCM10011273_01990</name>
</gene>
<feature type="domain" description="Carbohydrate kinase FGGY N-terminal" evidence="1">
    <location>
        <begin position="2"/>
        <end position="232"/>
    </location>
</feature>
<keyword evidence="3" id="KW-0808">Transferase</keyword>
<dbReference type="EMBL" id="BMZB01000001">
    <property type="protein sequence ID" value="GGZ20955.1"/>
    <property type="molecule type" value="Genomic_DNA"/>
</dbReference>
<keyword evidence="3" id="KW-0418">Kinase</keyword>
<evidence type="ECO:0000313" key="3">
    <source>
        <dbReference type="EMBL" id="GGZ20955.1"/>
    </source>
</evidence>
<name>A0A918UMM3_9CAUL</name>
<comment type="caution">
    <text evidence="3">The sequence shown here is derived from an EMBL/GenBank/DDBJ whole genome shotgun (WGS) entry which is preliminary data.</text>
</comment>
<dbReference type="SUPFAM" id="SSF53067">
    <property type="entry name" value="Actin-like ATPase domain"/>
    <property type="match status" value="1"/>
</dbReference>
<dbReference type="Pfam" id="PF21546">
    <property type="entry name" value="FGGY_C_2"/>
    <property type="match status" value="1"/>
</dbReference>
<evidence type="ECO:0000259" key="1">
    <source>
        <dbReference type="Pfam" id="PF00370"/>
    </source>
</evidence>
<feature type="domain" description="Carbohydrate kinase FGGY C-terminal" evidence="2">
    <location>
        <begin position="249"/>
        <end position="419"/>
    </location>
</feature>
<dbReference type="InterPro" id="IPR018484">
    <property type="entry name" value="FGGY_N"/>
</dbReference>
<dbReference type="GO" id="GO:0016301">
    <property type="term" value="F:kinase activity"/>
    <property type="evidence" value="ECO:0007669"/>
    <property type="project" value="UniProtKB-KW"/>
</dbReference>
<protein>
    <submittedName>
        <fullName evidence="3">Carbohydrate kinase</fullName>
    </submittedName>
</protein>
<dbReference type="AlphaFoldDB" id="A0A918UMM3"/>
<dbReference type="Proteomes" id="UP000662572">
    <property type="component" value="Unassembled WGS sequence"/>
</dbReference>
<dbReference type="InterPro" id="IPR043129">
    <property type="entry name" value="ATPase_NBD"/>
</dbReference>
<dbReference type="GO" id="GO:0005975">
    <property type="term" value="P:carbohydrate metabolic process"/>
    <property type="evidence" value="ECO:0007669"/>
    <property type="project" value="InterPro"/>
</dbReference>
<dbReference type="Gene3D" id="3.30.420.40">
    <property type="match status" value="2"/>
</dbReference>
<dbReference type="Pfam" id="PF00370">
    <property type="entry name" value="FGGY_N"/>
    <property type="match status" value="1"/>
</dbReference>